<dbReference type="SUPFAM" id="SSF50151">
    <property type="entry name" value="SacY-like RNA-binding domain"/>
    <property type="match status" value="1"/>
</dbReference>
<evidence type="ECO:0000259" key="2">
    <source>
        <dbReference type="PROSITE" id="PS51372"/>
    </source>
</evidence>
<dbReference type="InterPro" id="IPR050661">
    <property type="entry name" value="BglG_antiterminators"/>
</dbReference>
<accession>A0ABU0E1V4</accession>
<dbReference type="Pfam" id="PF03123">
    <property type="entry name" value="CAT_RBD"/>
    <property type="match status" value="1"/>
</dbReference>
<dbReference type="SUPFAM" id="SSF63520">
    <property type="entry name" value="PTS-regulatory domain, PRD"/>
    <property type="match status" value="2"/>
</dbReference>
<comment type="caution">
    <text evidence="3">The sequence shown here is derived from an EMBL/GenBank/DDBJ whole genome shotgun (WGS) entry which is preliminary data.</text>
</comment>
<dbReference type="SMART" id="SM01061">
    <property type="entry name" value="CAT_RBD"/>
    <property type="match status" value="1"/>
</dbReference>
<dbReference type="RefSeq" id="WP_307406801.1">
    <property type="nucleotide sequence ID" value="NZ_JAUSUR010000002.1"/>
</dbReference>
<dbReference type="Gene3D" id="1.10.1790.10">
    <property type="entry name" value="PRD domain"/>
    <property type="match status" value="2"/>
</dbReference>
<dbReference type="PANTHER" id="PTHR30185:SF15">
    <property type="entry name" value="CRYPTIC BETA-GLUCOSIDE BGL OPERON ANTITERMINATOR"/>
    <property type="match status" value="1"/>
</dbReference>
<gene>
    <name evidence="3" type="ORF">J2S15_001441</name>
</gene>
<proteinExistence type="predicted"/>
<dbReference type="EMBL" id="JAUSUR010000002">
    <property type="protein sequence ID" value="MDQ0360696.1"/>
    <property type="molecule type" value="Genomic_DNA"/>
</dbReference>
<dbReference type="PROSITE" id="PS51372">
    <property type="entry name" value="PRD_2"/>
    <property type="match status" value="2"/>
</dbReference>
<dbReference type="InterPro" id="IPR011608">
    <property type="entry name" value="PRD"/>
</dbReference>
<sequence length="279" mass="32572">MYVKQVLNNNVIIASKQKDEIIVIATGIGFRKKVGDEVLPEEIDKTFILNSHKLVEDFSRLLKTTPELNITIADEVVTYASNLLESEIHDFVYLAFLEHISFAIERFSNHIFLKSPLSYDVKHFYQKEYAIGEYAVERINEYYNLTMDEEEAVQIALHFVNNQSSNRDTGLAVKMTEIVADILKIIRVSLMMSIDETSLDGQRLITHLRYFAKRILQDDQEKRGEAIEIADNQTFYKIDSVIEKSIDTIEKYLYHSYQYTMTKDERLYLAIHISRSYKK</sequence>
<dbReference type="PANTHER" id="PTHR30185">
    <property type="entry name" value="CRYPTIC BETA-GLUCOSIDE BGL OPERON ANTITERMINATOR"/>
    <property type="match status" value="1"/>
</dbReference>
<evidence type="ECO:0000256" key="1">
    <source>
        <dbReference type="ARBA" id="ARBA00022737"/>
    </source>
</evidence>
<keyword evidence="1" id="KW-0677">Repeat</keyword>
<dbReference type="Pfam" id="PF00874">
    <property type="entry name" value="PRD"/>
    <property type="match status" value="2"/>
</dbReference>
<keyword evidence="4" id="KW-1185">Reference proteome</keyword>
<protein>
    <submittedName>
        <fullName evidence="3">Beta-glucoside operon transcriptional antiterminator</fullName>
    </submittedName>
</protein>
<organism evidence="3 4">
    <name type="scientific">Breznakia pachnodae</name>
    <dbReference type="NCBI Taxonomy" id="265178"/>
    <lineage>
        <taxon>Bacteria</taxon>
        <taxon>Bacillati</taxon>
        <taxon>Bacillota</taxon>
        <taxon>Erysipelotrichia</taxon>
        <taxon>Erysipelotrichales</taxon>
        <taxon>Erysipelotrichaceae</taxon>
        <taxon>Breznakia</taxon>
    </lineage>
</organism>
<dbReference type="Gene3D" id="2.30.24.10">
    <property type="entry name" value="CAT RNA-binding domain"/>
    <property type="match status" value="1"/>
</dbReference>
<dbReference type="InterPro" id="IPR036650">
    <property type="entry name" value="CAT_RNA-bd_dom_sf"/>
</dbReference>
<evidence type="ECO:0000313" key="3">
    <source>
        <dbReference type="EMBL" id="MDQ0360696.1"/>
    </source>
</evidence>
<dbReference type="InterPro" id="IPR036634">
    <property type="entry name" value="PRD_sf"/>
</dbReference>
<feature type="domain" description="PRD" evidence="2">
    <location>
        <begin position="64"/>
        <end position="169"/>
    </location>
</feature>
<feature type="domain" description="PRD" evidence="2">
    <location>
        <begin position="170"/>
        <end position="279"/>
    </location>
</feature>
<evidence type="ECO:0000313" key="4">
    <source>
        <dbReference type="Proteomes" id="UP001230220"/>
    </source>
</evidence>
<name>A0ABU0E1V4_9FIRM</name>
<reference evidence="3 4" key="1">
    <citation type="submission" date="2023-07" db="EMBL/GenBank/DDBJ databases">
        <title>Genomic Encyclopedia of Type Strains, Phase IV (KMG-IV): sequencing the most valuable type-strain genomes for metagenomic binning, comparative biology and taxonomic classification.</title>
        <authorList>
            <person name="Goeker M."/>
        </authorList>
    </citation>
    <scope>NUCLEOTIDE SEQUENCE [LARGE SCALE GENOMIC DNA]</scope>
    <source>
        <strain evidence="3 4">DSM 16784</strain>
    </source>
</reference>
<dbReference type="InterPro" id="IPR004341">
    <property type="entry name" value="CAT_RNA-bd_dom"/>
</dbReference>
<dbReference type="Proteomes" id="UP001230220">
    <property type="component" value="Unassembled WGS sequence"/>
</dbReference>